<gene>
    <name evidence="1" type="ORF">Sangu_3154800</name>
</gene>
<reference evidence="1" key="2">
    <citation type="journal article" date="2024" name="Plant">
        <title>Genomic evolution and insights into agronomic trait innovations of Sesamum species.</title>
        <authorList>
            <person name="Miao H."/>
            <person name="Wang L."/>
            <person name="Qu L."/>
            <person name="Liu H."/>
            <person name="Sun Y."/>
            <person name="Le M."/>
            <person name="Wang Q."/>
            <person name="Wei S."/>
            <person name="Zheng Y."/>
            <person name="Lin W."/>
            <person name="Duan Y."/>
            <person name="Cao H."/>
            <person name="Xiong S."/>
            <person name="Wang X."/>
            <person name="Wei L."/>
            <person name="Li C."/>
            <person name="Ma Q."/>
            <person name="Ju M."/>
            <person name="Zhao R."/>
            <person name="Li G."/>
            <person name="Mu C."/>
            <person name="Tian Q."/>
            <person name="Mei H."/>
            <person name="Zhang T."/>
            <person name="Gao T."/>
            <person name="Zhang H."/>
        </authorList>
    </citation>
    <scope>NUCLEOTIDE SEQUENCE</scope>
    <source>
        <strain evidence="1">G01</strain>
    </source>
</reference>
<sequence>MVVCCTGRRTLVWRESRYKSTRERNPNYKKTLYVILRYLPLTPRLQKLYDSEATTKQMIWHANHQKEEGSMCHPFDAEAWRHFDWTYPNFTVESSNVRLGCA</sequence>
<dbReference type="PANTHER" id="PTHR10775">
    <property type="entry name" value="OS08G0208400 PROTEIN"/>
    <property type="match status" value="1"/>
</dbReference>
<proteinExistence type="predicted"/>
<name>A0AAW2JVF5_9LAMI</name>
<dbReference type="AlphaFoldDB" id="A0AAW2JVF5"/>
<accession>A0AAW2JVF5</accession>
<organism evidence="1">
    <name type="scientific">Sesamum angustifolium</name>
    <dbReference type="NCBI Taxonomy" id="2727405"/>
    <lineage>
        <taxon>Eukaryota</taxon>
        <taxon>Viridiplantae</taxon>
        <taxon>Streptophyta</taxon>
        <taxon>Embryophyta</taxon>
        <taxon>Tracheophyta</taxon>
        <taxon>Spermatophyta</taxon>
        <taxon>Magnoliopsida</taxon>
        <taxon>eudicotyledons</taxon>
        <taxon>Gunneridae</taxon>
        <taxon>Pentapetalae</taxon>
        <taxon>asterids</taxon>
        <taxon>lamiids</taxon>
        <taxon>Lamiales</taxon>
        <taxon>Pedaliaceae</taxon>
        <taxon>Sesamum</taxon>
    </lineage>
</organism>
<reference evidence="1" key="1">
    <citation type="submission" date="2020-06" db="EMBL/GenBank/DDBJ databases">
        <authorList>
            <person name="Li T."/>
            <person name="Hu X."/>
            <person name="Zhang T."/>
            <person name="Song X."/>
            <person name="Zhang H."/>
            <person name="Dai N."/>
            <person name="Sheng W."/>
            <person name="Hou X."/>
            <person name="Wei L."/>
        </authorList>
    </citation>
    <scope>NUCLEOTIDE SEQUENCE</scope>
    <source>
        <strain evidence="1">G01</strain>
        <tissue evidence="1">Leaf</tissue>
    </source>
</reference>
<dbReference type="InterPro" id="IPR004242">
    <property type="entry name" value="Transposase_21"/>
</dbReference>
<comment type="caution">
    <text evidence="1">The sequence shown here is derived from an EMBL/GenBank/DDBJ whole genome shotgun (WGS) entry which is preliminary data.</text>
</comment>
<dbReference type="Pfam" id="PF02992">
    <property type="entry name" value="Transposase_21"/>
    <property type="match status" value="1"/>
</dbReference>
<evidence type="ECO:0000313" key="1">
    <source>
        <dbReference type="EMBL" id="KAL0298194.1"/>
    </source>
</evidence>
<dbReference type="PANTHER" id="PTHR10775:SF188">
    <property type="entry name" value="TRANSPOSASE-ASSOCIATED DOMAIN-CONTAINING PROTEIN"/>
    <property type="match status" value="1"/>
</dbReference>
<protein>
    <submittedName>
        <fullName evidence="1">Uncharacterized protein</fullName>
    </submittedName>
</protein>
<dbReference type="EMBL" id="JACGWK010000468">
    <property type="protein sequence ID" value="KAL0298194.1"/>
    <property type="molecule type" value="Genomic_DNA"/>
</dbReference>